<keyword evidence="2" id="KW-0812">Transmembrane</keyword>
<accession>A0A0D5Y2U8</accession>
<keyword evidence="2" id="KW-0472">Membrane</keyword>
<evidence type="ECO:0000259" key="3">
    <source>
        <dbReference type="Pfam" id="PF14257"/>
    </source>
</evidence>
<evidence type="ECO:0000313" key="5">
    <source>
        <dbReference type="Proteomes" id="UP000032748"/>
    </source>
</evidence>
<sequence length="272" mass="29892">MHRQDRTTYCTGSHYTGIHRPGTLACLLLSSLLAACSPSERSSSVAIGGAQGKAGAQLAYEHELTLSLPSAQIADRLNATREACESAKFGACNILRLEQGERRAQAILRIVPDGVEPIVGLAAQGAEIGQRITSAEDLADAVADVQRQQERLKAQQQRLDQLAARKDITVSDLIVLSKEQASIENDLQALAQAAAGQQRRIDTNRLTLNFVPTDSSQRGSKLQRAFDNLLDNLAYGTAEALEKGSYVLPFLILTFPLVMIWVWLWRRFVRRR</sequence>
<keyword evidence="2" id="KW-1133">Transmembrane helix</keyword>
<evidence type="ECO:0000256" key="1">
    <source>
        <dbReference type="SAM" id="Coils"/>
    </source>
</evidence>
<dbReference type="InterPro" id="IPR025645">
    <property type="entry name" value="DUF4349"/>
</dbReference>
<proteinExistence type="predicted"/>
<dbReference type="PATRIC" id="fig|587753.10.peg.3845"/>
<protein>
    <recommendedName>
        <fullName evidence="3">DUF4349 domain-containing protein</fullName>
    </recommendedName>
</protein>
<feature type="coiled-coil region" evidence="1">
    <location>
        <begin position="135"/>
        <end position="165"/>
    </location>
</feature>
<reference evidence="4 5" key="1">
    <citation type="journal article" date="2015" name="Mol. Plant Microbe Interact.">
        <title>Comparative Genomic Analysis of Pseudomonas chlororaphis PCL1606 Reveals New Insight into Antifungal Compounds Involved in Biocontrol.</title>
        <authorList>
            <person name="Calderon C.E."/>
            <person name="Ramos C."/>
            <person name="de Vicente A."/>
            <person name="Cazorla F.M."/>
        </authorList>
    </citation>
    <scope>NUCLEOTIDE SEQUENCE [LARGE SCALE GENOMIC DNA]</scope>
    <source>
        <strain evidence="4 5">PCL1606</strain>
    </source>
</reference>
<evidence type="ECO:0000313" key="4">
    <source>
        <dbReference type="EMBL" id="AKA25304.1"/>
    </source>
</evidence>
<dbReference type="Proteomes" id="UP000032748">
    <property type="component" value="Chromosome"/>
</dbReference>
<dbReference type="AlphaFoldDB" id="A0A0D5Y2U8"/>
<dbReference type="EMBL" id="CP011110">
    <property type="protein sequence ID" value="AKA25304.1"/>
    <property type="molecule type" value="Genomic_DNA"/>
</dbReference>
<name>A0A0D5Y2U8_9PSED</name>
<dbReference type="RefSeq" id="WP_227698220.1">
    <property type="nucleotide sequence ID" value="NZ_CP011110.1"/>
</dbReference>
<feature type="domain" description="DUF4349" evidence="3">
    <location>
        <begin position="57"/>
        <end position="262"/>
    </location>
</feature>
<evidence type="ECO:0000256" key="2">
    <source>
        <dbReference type="SAM" id="Phobius"/>
    </source>
</evidence>
<dbReference type="KEGG" id="pcz:PCL1606_38530"/>
<organism evidence="4 5">
    <name type="scientific">Pseudomonas chlororaphis</name>
    <dbReference type="NCBI Taxonomy" id="587753"/>
    <lineage>
        <taxon>Bacteria</taxon>
        <taxon>Pseudomonadati</taxon>
        <taxon>Pseudomonadota</taxon>
        <taxon>Gammaproteobacteria</taxon>
        <taxon>Pseudomonadales</taxon>
        <taxon>Pseudomonadaceae</taxon>
        <taxon>Pseudomonas</taxon>
    </lineage>
</organism>
<feature type="transmembrane region" description="Helical" evidence="2">
    <location>
        <begin position="246"/>
        <end position="265"/>
    </location>
</feature>
<dbReference type="Pfam" id="PF14257">
    <property type="entry name" value="DUF4349"/>
    <property type="match status" value="1"/>
</dbReference>
<gene>
    <name evidence="4" type="ORF">PCL1606_38530</name>
</gene>
<keyword evidence="1" id="KW-0175">Coiled coil</keyword>